<accession>A0A1A8WBF2</accession>
<evidence type="ECO:0000256" key="1">
    <source>
        <dbReference type="SAM" id="Phobius"/>
    </source>
</evidence>
<name>A0A1A8WBF2_PLAOA</name>
<evidence type="ECO:0000313" key="4">
    <source>
        <dbReference type="Proteomes" id="UP000078546"/>
    </source>
</evidence>
<feature type="transmembrane region" description="Helical" evidence="1">
    <location>
        <begin position="180"/>
        <end position="198"/>
    </location>
</feature>
<organism evidence="2 5">
    <name type="scientific">Plasmodium ovale curtisi</name>
    <dbReference type="NCBI Taxonomy" id="864141"/>
    <lineage>
        <taxon>Eukaryota</taxon>
        <taxon>Sar</taxon>
        <taxon>Alveolata</taxon>
        <taxon>Apicomplexa</taxon>
        <taxon>Aconoidasida</taxon>
        <taxon>Haemosporida</taxon>
        <taxon>Plasmodiidae</taxon>
        <taxon>Plasmodium</taxon>
        <taxon>Plasmodium (Plasmodium)</taxon>
    </lineage>
</organism>
<dbReference type="AlphaFoldDB" id="A0A1A8WBF2"/>
<dbReference type="EMBL" id="FLQU01000675">
    <property type="protein sequence ID" value="SBS89068.1"/>
    <property type="molecule type" value="Genomic_DNA"/>
</dbReference>
<dbReference type="EMBL" id="FLQV01003645">
    <property type="protein sequence ID" value="SBT02678.1"/>
    <property type="molecule type" value="Genomic_DNA"/>
</dbReference>
<dbReference type="Proteomes" id="UP000078546">
    <property type="component" value="Unassembled WGS sequence"/>
</dbReference>
<evidence type="ECO:0000313" key="5">
    <source>
        <dbReference type="Proteomes" id="UP000078560"/>
    </source>
</evidence>
<reference evidence="2" key="1">
    <citation type="submission" date="2016-05" db="EMBL/GenBank/DDBJ databases">
        <authorList>
            <person name="Lavstsen T."/>
            <person name="Jespersen J.S."/>
        </authorList>
    </citation>
    <scope>NUCLEOTIDE SEQUENCE [LARGE SCALE GENOMIC DNA]</scope>
</reference>
<gene>
    <name evidence="3" type="ORF">POVCU1_079500</name>
    <name evidence="2" type="ORF">POVCU2_0052110</name>
</gene>
<keyword evidence="1" id="KW-0812">Transmembrane</keyword>
<protein>
    <submittedName>
        <fullName evidence="2">PIR Superfamily Protein</fullName>
    </submittedName>
</protein>
<sequence length="253" mass="29617">MTNGISKSDLPSVKYEKMLKDSLHYEAIIEITDNKEEAKSDDYGLIITTINNFNQSFNAYDYENCSMISKDEYSGVKDKKEVDDMLVDITYVKENIKEITSSKEFNVIKEYFKQKIPIIQAFYTSEVPELKDVLSYYDFDKNCAFNKIEKQIICSNNYGDTLYEDIQRSYTSYTSTKQRFLLAVFSLIGILLILLLLYKLTAFGPWLHNNLGRKLKITDRLHEEIPHNLLEHSDNLLHHNSHNNKYQILYNPI</sequence>
<evidence type="ECO:0000313" key="3">
    <source>
        <dbReference type="EMBL" id="SBT02678.1"/>
    </source>
</evidence>
<keyword evidence="1" id="KW-0472">Membrane</keyword>
<proteinExistence type="predicted"/>
<dbReference type="Proteomes" id="UP000078560">
    <property type="component" value="Unassembled WGS sequence"/>
</dbReference>
<keyword evidence="1" id="KW-1133">Transmembrane helix</keyword>
<evidence type="ECO:0000313" key="2">
    <source>
        <dbReference type="EMBL" id="SBS89068.1"/>
    </source>
</evidence>
<reference evidence="4 5" key="2">
    <citation type="submission" date="2016-05" db="EMBL/GenBank/DDBJ databases">
        <authorList>
            <person name="Naeem Raeece"/>
        </authorList>
    </citation>
    <scope>NUCLEOTIDE SEQUENCE [LARGE SCALE GENOMIC DNA]</scope>
</reference>